<accession>A0A943XVT5</accession>
<feature type="transmembrane region" description="Helical" evidence="1">
    <location>
        <begin position="20"/>
        <end position="46"/>
    </location>
</feature>
<proteinExistence type="predicted"/>
<keyword evidence="1" id="KW-0812">Transmembrane</keyword>
<evidence type="ECO:0000256" key="1">
    <source>
        <dbReference type="SAM" id="Phobius"/>
    </source>
</evidence>
<comment type="caution">
    <text evidence="2">The sequence shown here is derived from an EMBL/GenBank/DDBJ whole genome shotgun (WGS) entry which is preliminary data.</text>
</comment>
<dbReference type="Proteomes" id="UP000748991">
    <property type="component" value="Unassembled WGS sequence"/>
</dbReference>
<keyword evidence="1" id="KW-1133">Transmembrane helix</keyword>
<organism evidence="2 3">
    <name type="scientific">Peptoniphilus harei</name>
    <dbReference type="NCBI Taxonomy" id="54005"/>
    <lineage>
        <taxon>Bacteria</taxon>
        <taxon>Bacillati</taxon>
        <taxon>Bacillota</taxon>
        <taxon>Tissierellia</taxon>
        <taxon>Tissierellales</taxon>
        <taxon>Peptoniphilaceae</taxon>
        <taxon>Peptoniphilus</taxon>
    </lineage>
</organism>
<evidence type="ECO:0000313" key="2">
    <source>
        <dbReference type="EMBL" id="MBS6535755.1"/>
    </source>
</evidence>
<protein>
    <submittedName>
        <fullName evidence="2">Uncharacterized protein</fullName>
    </submittedName>
</protein>
<evidence type="ECO:0000313" key="3">
    <source>
        <dbReference type="Proteomes" id="UP000748991"/>
    </source>
</evidence>
<name>A0A943XVT5_9FIRM</name>
<sequence>MIDSLEHEGEDTKILHLKTFGIELISGIIYLFLIEFCVSQYIYFVFKLSTPKVYSFPVLIISLILYVGGIELFTQFEANGFKYNPPFLKHRIVFAYVLVMIIANFFTSYYIVQKTLDSQIRQKPVKEVVVEEKKTPLAKNLDYEIMSVETISVPQLNLPIGVDENYRTMPIENIKIYTELTGRENLINLTKKIMKDNEIPDNETRMFAYFYDKRDVNIFGYTTGTVYYAPGGIVGHAYEKDNFEFAYINKRHVGHSTLTDEELNIFYEVRNVIENPETSKNLDGSGDFLYEACRYVGKKHRMDANTCYDIYKRVKATKEY</sequence>
<keyword evidence="1" id="KW-0472">Membrane</keyword>
<reference evidence="2" key="1">
    <citation type="submission" date="2021-02" db="EMBL/GenBank/DDBJ databases">
        <title>Infant gut strain persistence is associated with maternal origin, phylogeny, and functional potential including surface adhesion and iron acquisition.</title>
        <authorList>
            <person name="Lou Y.C."/>
        </authorList>
    </citation>
    <scope>NUCLEOTIDE SEQUENCE</scope>
    <source>
        <strain evidence="2">L3_060_052G1_dasL3_060_052G1_concoct_1</strain>
    </source>
</reference>
<feature type="transmembrane region" description="Helical" evidence="1">
    <location>
        <begin position="53"/>
        <end position="73"/>
    </location>
</feature>
<gene>
    <name evidence="2" type="ORF">KH327_07970</name>
</gene>
<dbReference type="RefSeq" id="WP_278638482.1">
    <property type="nucleotide sequence ID" value="NZ_JAGZZP010000019.1"/>
</dbReference>
<feature type="transmembrane region" description="Helical" evidence="1">
    <location>
        <begin position="93"/>
        <end position="112"/>
    </location>
</feature>
<dbReference type="EMBL" id="JAGZZP010000019">
    <property type="protein sequence ID" value="MBS6535755.1"/>
    <property type="molecule type" value="Genomic_DNA"/>
</dbReference>
<dbReference type="AlphaFoldDB" id="A0A943XVT5"/>